<dbReference type="AlphaFoldDB" id="A0AAW2Z666"/>
<feature type="domain" description="Thioesterase" evidence="2">
    <location>
        <begin position="62"/>
        <end position="140"/>
    </location>
</feature>
<name>A0AAW2Z666_9EUKA</name>
<proteinExistence type="predicted"/>
<keyword evidence="1" id="KW-0378">Hydrolase</keyword>
<evidence type="ECO:0000313" key="3">
    <source>
        <dbReference type="EMBL" id="KAL0485328.1"/>
    </source>
</evidence>
<dbReference type="GO" id="GO:0005829">
    <property type="term" value="C:cytosol"/>
    <property type="evidence" value="ECO:0007669"/>
    <property type="project" value="TreeGrafter"/>
</dbReference>
<dbReference type="NCBIfam" id="TIGR00369">
    <property type="entry name" value="unchar_dom_1"/>
    <property type="match status" value="1"/>
</dbReference>
<dbReference type="InterPro" id="IPR006683">
    <property type="entry name" value="Thioestr_dom"/>
</dbReference>
<accession>A0AAW2Z666</accession>
<comment type="caution">
    <text evidence="3">The sequence shown here is derived from an EMBL/GenBank/DDBJ whole genome shotgun (WGS) entry which is preliminary data.</text>
</comment>
<keyword evidence="4" id="KW-1185">Reference proteome</keyword>
<dbReference type="PANTHER" id="PTHR43240">
    <property type="entry name" value="1,4-DIHYDROXY-2-NAPHTHOYL-COA THIOESTERASE 1"/>
    <property type="match status" value="1"/>
</dbReference>
<dbReference type="SUPFAM" id="SSF54637">
    <property type="entry name" value="Thioesterase/thiol ester dehydrase-isomerase"/>
    <property type="match status" value="1"/>
</dbReference>
<evidence type="ECO:0000256" key="1">
    <source>
        <dbReference type="ARBA" id="ARBA00022801"/>
    </source>
</evidence>
<dbReference type="Pfam" id="PF03061">
    <property type="entry name" value="4HBT"/>
    <property type="match status" value="1"/>
</dbReference>
<dbReference type="InterPro" id="IPR003736">
    <property type="entry name" value="PAAI_dom"/>
</dbReference>
<evidence type="ECO:0000259" key="2">
    <source>
        <dbReference type="Pfam" id="PF03061"/>
    </source>
</evidence>
<dbReference type="Proteomes" id="UP001431209">
    <property type="component" value="Unassembled WGS sequence"/>
</dbReference>
<gene>
    <name evidence="3" type="ORF">AKO1_002918</name>
</gene>
<dbReference type="InterPro" id="IPR029069">
    <property type="entry name" value="HotDog_dom_sf"/>
</dbReference>
<dbReference type="CDD" id="cd03443">
    <property type="entry name" value="PaaI_thioesterase"/>
    <property type="match status" value="1"/>
</dbReference>
<dbReference type="PANTHER" id="PTHR43240:SF5">
    <property type="entry name" value="1,4-DIHYDROXY-2-NAPHTHOYL-COA THIOESTERASE 1"/>
    <property type="match status" value="1"/>
</dbReference>
<dbReference type="EMBL" id="JAOPGA020001125">
    <property type="protein sequence ID" value="KAL0485328.1"/>
    <property type="molecule type" value="Genomic_DNA"/>
</dbReference>
<organism evidence="3 4">
    <name type="scientific">Acrasis kona</name>
    <dbReference type="NCBI Taxonomy" id="1008807"/>
    <lineage>
        <taxon>Eukaryota</taxon>
        <taxon>Discoba</taxon>
        <taxon>Heterolobosea</taxon>
        <taxon>Tetramitia</taxon>
        <taxon>Eutetramitia</taxon>
        <taxon>Acrasidae</taxon>
        <taxon>Acrasis</taxon>
    </lineage>
</organism>
<sequence length="162" mass="18192">MPQTEEVQLHVDDDLKEQWDKYNSLKSKQASLADFWGIKYIHVSRDKFVAKMPITDKIRQPYGRLHGGASVAFAETIASVAALFWIDIEKEGAVGLEINANHVRPVGEGYIFGTGTPIHIGKKTQVWSVDIKDERGKLVCIFRCTVSIIPKDQGKPRNNSKL</sequence>
<evidence type="ECO:0000313" key="4">
    <source>
        <dbReference type="Proteomes" id="UP001431209"/>
    </source>
</evidence>
<protein>
    <submittedName>
        <fullName evidence="3">Esterase</fullName>
    </submittedName>
</protein>
<dbReference type="Gene3D" id="3.10.129.10">
    <property type="entry name" value="Hotdog Thioesterase"/>
    <property type="match status" value="1"/>
</dbReference>
<reference evidence="3 4" key="1">
    <citation type="submission" date="2024-03" db="EMBL/GenBank/DDBJ databases">
        <title>The Acrasis kona genome and developmental transcriptomes reveal deep origins of eukaryotic multicellular pathways.</title>
        <authorList>
            <person name="Sheikh S."/>
            <person name="Fu C.-J."/>
            <person name="Brown M.W."/>
            <person name="Baldauf S.L."/>
        </authorList>
    </citation>
    <scope>NUCLEOTIDE SEQUENCE [LARGE SCALE GENOMIC DNA]</scope>
    <source>
        <strain evidence="3 4">ATCC MYA-3509</strain>
    </source>
</reference>
<dbReference type="GO" id="GO:0061522">
    <property type="term" value="F:1,4-dihydroxy-2-naphthoyl-CoA thioesterase activity"/>
    <property type="evidence" value="ECO:0007669"/>
    <property type="project" value="TreeGrafter"/>
</dbReference>